<evidence type="ECO:0000256" key="1">
    <source>
        <dbReference type="ARBA" id="ARBA00022603"/>
    </source>
</evidence>
<keyword evidence="1" id="KW-0489">Methyltransferase</keyword>
<proteinExistence type="predicted"/>
<dbReference type="SUPFAM" id="SSF53335">
    <property type="entry name" value="S-adenosyl-L-methionine-dependent methyltransferases"/>
    <property type="match status" value="1"/>
</dbReference>
<dbReference type="CDD" id="cd02440">
    <property type="entry name" value="AdoMet_MTases"/>
    <property type="match status" value="1"/>
</dbReference>
<dbReference type="InterPro" id="IPR029063">
    <property type="entry name" value="SAM-dependent_MTases_sf"/>
</dbReference>
<dbReference type="EMBL" id="JAUJYO010000012">
    <property type="protein sequence ID" value="KAK1301967.1"/>
    <property type="molecule type" value="Genomic_DNA"/>
</dbReference>
<dbReference type="FunFam" id="3.40.50.150:FF:000057">
    <property type="entry name" value="O-methyltransferase ZRP4"/>
    <property type="match status" value="1"/>
</dbReference>
<dbReference type="InterPro" id="IPR016461">
    <property type="entry name" value="COMT-like"/>
</dbReference>
<dbReference type="Pfam" id="PF00891">
    <property type="entry name" value="Methyltransf_2"/>
    <property type="match status" value="1"/>
</dbReference>
<dbReference type="PANTHER" id="PTHR11746">
    <property type="entry name" value="O-METHYLTRANSFERASE"/>
    <property type="match status" value="1"/>
</dbReference>
<sequence length="356" mass="39820">MAHPTAANVEEELQAQVLVWNHIFQFISSMSLKSAVELGIPDVLHRNEGRPVSLSRLASLISIPPNRIDYLRRLMRMLAFKGCFANVSKEGEEEKYVLTPVSRLFVKDKDTGFSPFLFFQMNPVMQSPWQSLSKWFHSDQPTPFAKAHGVELFEMAGQSESYNRMFNEAMACDSRLMAKAFVEKNHDAFVGVKSLVDVGGGTGSLATAIAKAFRWINCAVLDLPHVVAAAPKDGVVEFVVGDMFEHVPPADVVLLKTILHDWNDEDCVKILKQCKKAIPSKVKGGKVMILDMIVNSKTEDQKATETQLFLDMVMMVDVGGREREEHEWKKIFAEAGFTTYKATHGTGVHSLIELYP</sequence>
<comment type="caution">
    <text evidence="7">The sequence shown here is derived from an EMBL/GenBank/DDBJ whole genome shotgun (WGS) entry which is preliminary data.</text>
</comment>
<dbReference type="Gene3D" id="3.40.50.150">
    <property type="entry name" value="Vaccinia Virus protein VP39"/>
    <property type="match status" value="1"/>
</dbReference>
<accession>A0AAV9DMG1</accession>
<name>A0AAV9DMG1_ACOCL</name>
<dbReference type="PIRSF" id="PIRSF005739">
    <property type="entry name" value="O-mtase"/>
    <property type="match status" value="1"/>
</dbReference>
<evidence type="ECO:0000256" key="2">
    <source>
        <dbReference type="ARBA" id="ARBA00022679"/>
    </source>
</evidence>
<dbReference type="AlphaFoldDB" id="A0AAV9DMG1"/>
<keyword evidence="2" id="KW-0808">Transferase</keyword>
<evidence type="ECO:0000313" key="7">
    <source>
        <dbReference type="EMBL" id="KAK1301967.1"/>
    </source>
</evidence>
<protein>
    <submittedName>
        <fullName evidence="7">Trans-resveratrol di-O-methyltransferase</fullName>
    </submittedName>
</protein>
<dbReference type="Proteomes" id="UP001180020">
    <property type="component" value="Unassembled WGS sequence"/>
</dbReference>
<dbReference type="Gene3D" id="1.10.10.10">
    <property type="entry name" value="Winged helix-like DNA-binding domain superfamily/Winged helix DNA-binding domain"/>
    <property type="match status" value="1"/>
</dbReference>
<dbReference type="GO" id="GO:0046983">
    <property type="term" value="F:protein dimerization activity"/>
    <property type="evidence" value="ECO:0007669"/>
    <property type="project" value="InterPro"/>
</dbReference>
<dbReference type="InterPro" id="IPR036390">
    <property type="entry name" value="WH_DNA-bd_sf"/>
</dbReference>
<evidence type="ECO:0000259" key="5">
    <source>
        <dbReference type="Pfam" id="PF00891"/>
    </source>
</evidence>
<dbReference type="GO" id="GO:0032259">
    <property type="term" value="P:methylation"/>
    <property type="evidence" value="ECO:0007669"/>
    <property type="project" value="UniProtKB-KW"/>
</dbReference>
<dbReference type="GO" id="GO:0008757">
    <property type="term" value="F:S-adenosylmethionine-dependent methyltransferase activity"/>
    <property type="evidence" value="ECO:0007669"/>
    <property type="project" value="UniProtKB-ARBA"/>
</dbReference>
<dbReference type="InterPro" id="IPR012967">
    <property type="entry name" value="COMT_dimerisation"/>
</dbReference>
<keyword evidence="3" id="KW-0949">S-adenosyl-L-methionine</keyword>
<reference evidence="7" key="2">
    <citation type="submission" date="2023-06" db="EMBL/GenBank/DDBJ databases">
        <authorList>
            <person name="Ma L."/>
            <person name="Liu K.-W."/>
            <person name="Li Z."/>
            <person name="Hsiao Y.-Y."/>
            <person name="Qi Y."/>
            <person name="Fu T."/>
            <person name="Tang G."/>
            <person name="Zhang D."/>
            <person name="Sun W.-H."/>
            <person name="Liu D.-K."/>
            <person name="Li Y."/>
            <person name="Chen G.-Z."/>
            <person name="Liu X.-D."/>
            <person name="Liao X.-Y."/>
            <person name="Jiang Y.-T."/>
            <person name="Yu X."/>
            <person name="Hao Y."/>
            <person name="Huang J."/>
            <person name="Zhao X.-W."/>
            <person name="Ke S."/>
            <person name="Chen Y.-Y."/>
            <person name="Wu W.-L."/>
            <person name="Hsu J.-L."/>
            <person name="Lin Y.-F."/>
            <person name="Huang M.-D."/>
            <person name="Li C.-Y."/>
            <person name="Huang L."/>
            <person name="Wang Z.-W."/>
            <person name="Zhao X."/>
            <person name="Zhong W.-Y."/>
            <person name="Peng D.-H."/>
            <person name="Ahmad S."/>
            <person name="Lan S."/>
            <person name="Zhang J.-S."/>
            <person name="Tsai W.-C."/>
            <person name="Van De Peer Y."/>
            <person name="Liu Z.-J."/>
        </authorList>
    </citation>
    <scope>NUCLEOTIDE SEQUENCE</scope>
    <source>
        <strain evidence="7">CP</strain>
        <tissue evidence="7">Leaves</tissue>
    </source>
</reference>
<dbReference type="GO" id="GO:0008171">
    <property type="term" value="F:O-methyltransferase activity"/>
    <property type="evidence" value="ECO:0007669"/>
    <property type="project" value="InterPro"/>
</dbReference>
<organism evidence="7 8">
    <name type="scientific">Acorus calamus</name>
    <name type="common">Sweet flag</name>
    <dbReference type="NCBI Taxonomy" id="4465"/>
    <lineage>
        <taxon>Eukaryota</taxon>
        <taxon>Viridiplantae</taxon>
        <taxon>Streptophyta</taxon>
        <taxon>Embryophyta</taxon>
        <taxon>Tracheophyta</taxon>
        <taxon>Spermatophyta</taxon>
        <taxon>Magnoliopsida</taxon>
        <taxon>Liliopsida</taxon>
        <taxon>Acoraceae</taxon>
        <taxon>Acorus</taxon>
    </lineage>
</organism>
<dbReference type="InterPro" id="IPR036388">
    <property type="entry name" value="WH-like_DNA-bd_sf"/>
</dbReference>
<feature type="domain" description="O-methyltransferase C-terminal" evidence="5">
    <location>
        <begin position="129"/>
        <end position="337"/>
    </location>
</feature>
<dbReference type="SUPFAM" id="SSF46785">
    <property type="entry name" value="Winged helix' DNA-binding domain"/>
    <property type="match status" value="1"/>
</dbReference>
<feature type="domain" description="O-methyltransferase dimerisation" evidence="6">
    <location>
        <begin position="20"/>
        <end position="108"/>
    </location>
</feature>
<feature type="active site" description="Proton acceptor" evidence="4">
    <location>
        <position position="260"/>
    </location>
</feature>
<reference evidence="7" key="1">
    <citation type="journal article" date="2023" name="Nat. Commun.">
        <title>Diploid and tetraploid genomes of Acorus and the evolution of monocots.</title>
        <authorList>
            <person name="Ma L."/>
            <person name="Liu K.W."/>
            <person name="Li Z."/>
            <person name="Hsiao Y.Y."/>
            <person name="Qi Y."/>
            <person name="Fu T."/>
            <person name="Tang G.D."/>
            <person name="Zhang D."/>
            <person name="Sun W.H."/>
            <person name="Liu D.K."/>
            <person name="Li Y."/>
            <person name="Chen G.Z."/>
            <person name="Liu X.D."/>
            <person name="Liao X.Y."/>
            <person name="Jiang Y.T."/>
            <person name="Yu X."/>
            <person name="Hao Y."/>
            <person name="Huang J."/>
            <person name="Zhao X.W."/>
            <person name="Ke S."/>
            <person name="Chen Y.Y."/>
            <person name="Wu W.L."/>
            <person name="Hsu J.L."/>
            <person name="Lin Y.F."/>
            <person name="Huang M.D."/>
            <person name="Li C.Y."/>
            <person name="Huang L."/>
            <person name="Wang Z.W."/>
            <person name="Zhao X."/>
            <person name="Zhong W.Y."/>
            <person name="Peng D.H."/>
            <person name="Ahmad S."/>
            <person name="Lan S."/>
            <person name="Zhang J.S."/>
            <person name="Tsai W.C."/>
            <person name="Van de Peer Y."/>
            <person name="Liu Z.J."/>
        </authorList>
    </citation>
    <scope>NUCLEOTIDE SEQUENCE</scope>
    <source>
        <strain evidence="7">CP</strain>
    </source>
</reference>
<gene>
    <name evidence="7" type="primary">ROMT</name>
    <name evidence="7" type="ORF">QJS10_CPB12g01030</name>
</gene>
<evidence type="ECO:0000256" key="3">
    <source>
        <dbReference type="ARBA" id="ARBA00022691"/>
    </source>
</evidence>
<dbReference type="InterPro" id="IPR001077">
    <property type="entry name" value="COMT_C"/>
</dbReference>
<dbReference type="PROSITE" id="PS51683">
    <property type="entry name" value="SAM_OMT_II"/>
    <property type="match status" value="1"/>
</dbReference>
<evidence type="ECO:0000313" key="8">
    <source>
        <dbReference type="Proteomes" id="UP001180020"/>
    </source>
</evidence>
<keyword evidence="8" id="KW-1185">Reference proteome</keyword>
<evidence type="ECO:0000259" key="6">
    <source>
        <dbReference type="Pfam" id="PF08100"/>
    </source>
</evidence>
<dbReference type="Pfam" id="PF08100">
    <property type="entry name" value="Dimerisation"/>
    <property type="match status" value="1"/>
</dbReference>
<evidence type="ECO:0000256" key="4">
    <source>
        <dbReference type="PIRSR" id="PIRSR005739-1"/>
    </source>
</evidence>
<dbReference type="FunFam" id="1.10.10.10:FF:000213">
    <property type="entry name" value="Coniferyl alcohol 9-O-methyltransferase"/>
    <property type="match status" value="1"/>
</dbReference>